<name>A0A0J6FL16_COCPO</name>
<dbReference type="EMBL" id="DS268112">
    <property type="protein sequence ID" value="KMM70105.1"/>
    <property type="molecule type" value="Genomic_DNA"/>
</dbReference>
<gene>
    <name evidence="2" type="ORF">CPAG_06417</name>
</gene>
<proteinExistence type="predicted"/>
<evidence type="ECO:0000313" key="2">
    <source>
        <dbReference type="EMBL" id="KMM70105.1"/>
    </source>
</evidence>
<dbReference type="VEuPathDB" id="FungiDB:CPAG_06417"/>
<evidence type="ECO:0000256" key="1">
    <source>
        <dbReference type="SAM" id="Phobius"/>
    </source>
</evidence>
<accession>A0A0J6FL16</accession>
<keyword evidence="1" id="KW-0472">Membrane</keyword>
<dbReference type="AlphaFoldDB" id="A0A0J6FL16"/>
<evidence type="ECO:0000313" key="3">
    <source>
        <dbReference type="Proteomes" id="UP000054567"/>
    </source>
</evidence>
<organism evidence="2 3">
    <name type="scientific">Coccidioides posadasii RMSCC 3488</name>
    <dbReference type="NCBI Taxonomy" id="454284"/>
    <lineage>
        <taxon>Eukaryota</taxon>
        <taxon>Fungi</taxon>
        <taxon>Dikarya</taxon>
        <taxon>Ascomycota</taxon>
        <taxon>Pezizomycotina</taxon>
        <taxon>Eurotiomycetes</taxon>
        <taxon>Eurotiomycetidae</taxon>
        <taxon>Onygenales</taxon>
        <taxon>Onygenaceae</taxon>
        <taxon>Coccidioides</taxon>
    </lineage>
</organism>
<reference evidence="2 3" key="1">
    <citation type="submission" date="2007-06" db="EMBL/GenBank/DDBJ databases">
        <title>The Genome Sequence of Coccidioides posadasii RMSCC_3488.</title>
        <authorList>
            <consortium name="Coccidioides Genome Resources Consortium"/>
            <consortium name="The Broad Institute Genome Sequencing Platform"/>
            <person name="Henn M.R."/>
            <person name="Sykes S."/>
            <person name="Young S."/>
            <person name="Jaffe D."/>
            <person name="Berlin A."/>
            <person name="Alvarez P."/>
            <person name="Butler J."/>
            <person name="Gnerre S."/>
            <person name="Grabherr M."/>
            <person name="Mauceli E."/>
            <person name="Brockman W."/>
            <person name="Kodira C."/>
            <person name="Alvarado L."/>
            <person name="Zeng Q."/>
            <person name="Crawford M."/>
            <person name="Antoine C."/>
            <person name="Devon K."/>
            <person name="Galgiani J."/>
            <person name="Orsborn K."/>
            <person name="Lewis M.L."/>
            <person name="Nusbaum C."/>
            <person name="Galagan J."/>
            <person name="Birren B."/>
        </authorList>
    </citation>
    <scope>NUCLEOTIDE SEQUENCE [LARGE SCALE GENOMIC DNA]</scope>
    <source>
        <strain evidence="2 3">RMSCC 3488</strain>
    </source>
</reference>
<dbReference type="Proteomes" id="UP000054567">
    <property type="component" value="Unassembled WGS sequence"/>
</dbReference>
<reference evidence="3" key="2">
    <citation type="journal article" date="2009" name="Genome Res.">
        <title>Comparative genomic analyses of the human fungal pathogens Coccidioides and their relatives.</title>
        <authorList>
            <person name="Sharpton T.J."/>
            <person name="Stajich J.E."/>
            <person name="Rounsley S.D."/>
            <person name="Gardner M.J."/>
            <person name="Wortman J.R."/>
            <person name="Jordar V.S."/>
            <person name="Maiti R."/>
            <person name="Kodira C.D."/>
            <person name="Neafsey D.E."/>
            <person name="Zeng Q."/>
            <person name="Hung C.-Y."/>
            <person name="McMahan C."/>
            <person name="Muszewska A."/>
            <person name="Grynberg M."/>
            <person name="Mandel M.A."/>
            <person name="Kellner E.M."/>
            <person name="Barker B.M."/>
            <person name="Galgiani J.N."/>
            <person name="Orbach M.J."/>
            <person name="Kirkland T.N."/>
            <person name="Cole G.T."/>
            <person name="Henn M.R."/>
            <person name="Birren B.W."/>
            <person name="Taylor J.W."/>
        </authorList>
    </citation>
    <scope>NUCLEOTIDE SEQUENCE [LARGE SCALE GENOMIC DNA]</scope>
    <source>
        <strain evidence="3">RMSCC 3488</strain>
    </source>
</reference>
<sequence>MDVSALQVVSMVFGSLITLLLMHREAAWMGSRNRRPEILLILVSDVFGSPARTGMGDLINMQSVFLGAVPQSFIIMKEQNLTRGVCVASYPWLVGWGFDCGLLRQEQDASPGSGDIKQHVGRSGSP</sequence>
<keyword evidence="1" id="KW-1133">Transmembrane helix</keyword>
<feature type="transmembrane region" description="Helical" evidence="1">
    <location>
        <begin position="6"/>
        <end position="22"/>
    </location>
</feature>
<keyword evidence="1" id="KW-0812">Transmembrane</keyword>
<reference evidence="3" key="3">
    <citation type="journal article" date="2010" name="Genome Res.">
        <title>Population genomic sequencing of Coccidioides fungi reveals recent hybridization and transposon control.</title>
        <authorList>
            <person name="Neafsey D.E."/>
            <person name="Barker B.M."/>
            <person name="Sharpton T.J."/>
            <person name="Stajich J.E."/>
            <person name="Park D.J."/>
            <person name="Whiston E."/>
            <person name="Hung C.-Y."/>
            <person name="McMahan C."/>
            <person name="White J."/>
            <person name="Sykes S."/>
            <person name="Heiman D."/>
            <person name="Young S."/>
            <person name="Zeng Q."/>
            <person name="Abouelleil A."/>
            <person name="Aftuck L."/>
            <person name="Bessette D."/>
            <person name="Brown A."/>
            <person name="FitzGerald M."/>
            <person name="Lui A."/>
            <person name="Macdonald J.P."/>
            <person name="Priest M."/>
            <person name="Orbach M.J."/>
            <person name="Galgiani J.N."/>
            <person name="Kirkland T.N."/>
            <person name="Cole G.T."/>
            <person name="Birren B.W."/>
            <person name="Henn M.R."/>
            <person name="Taylor J.W."/>
            <person name="Rounsley S.D."/>
        </authorList>
    </citation>
    <scope>NUCLEOTIDE SEQUENCE [LARGE SCALE GENOMIC DNA]</scope>
    <source>
        <strain evidence="3">RMSCC 3488</strain>
    </source>
</reference>
<protein>
    <submittedName>
        <fullName evidence="2">Uncharacterized protein</fullName>
    </submittedName>
</protein>